<dbReference type="Proteomes" id="UP000233565">
    <property type="component" value="Unassembled WGS sequence"/>
</dbReference>
<accession>A0A1I0WF31</accession>
<gene>
    <name evidence="1" type="ORF">CXG46_20880</name>
    <name evidence="2" type="ORF">SAMN05192575_101909</name>
</gene>
<dbReference type="STRING" id="748909.SAMN05192575_101909"/>
<organism evidence="2 3">
    <name type="scientific">Nocardioides alpinus</name>
    <dbReference type="NCBI Taxonomy" id="748909"/>
    <lineage>
        <taxon>Bacteria</taxon>
        <taxon>Bacillati</taxon>
        <taxon>Actinomycetota</taxon>
        <taxon>Actinomycetes</taxon>
        <taxon>Propionibacteriales</taxon>
        <taxon>Nocardioidaceae</taxon>
        <taxon>Nocardioides</taxon>
    </lineage>
</organism>
<dbReference type="OrthoDB" id="4730712at2"/>
<dbReference type="Gene3D" id="3.90.176.10">
    <property type="entry name" value="Toxin ADP-ribosyltransferase, Chain A, domain 1"/>
    <property type="match status" value="1"/>
</dbReference>
<keyword evidence="4" id="KW-1185">Reference proteome</keyword>
<dbReference type="AlphaFoldDB" id="A0A1I0WF31"/>
<dbReference type="RefSeq" id="WP_091194803.1">
    <property type="nucleotide sequence ID" value="NZ_FOKC01000001.1"/>
</dbReference>
<evidence type="ECO:0008006" key="5">
    <source>
        <dbReference type="Google" id="ProtNLM"/>
    </source>
</evidence>
<reference evidence="2" key="1">
    <citation type="submission" date="2016-10" db="EMBL/GenBank/DDBJ databases">
        <authorList>
            <person name="de Groot N.N."/>
        </authorList>
    </citation>
    <scope>NUCLEOTIDE SEQUENCE [LARGE SCALE GENOMIC DNA]</scope>
    <source>
        <strain evidence="2">CGMCC 1.10697</strain>
    </source>
</reference>
<proteinExistence type="predicted"/>
<reference evidence="1 4" key="2">
    <citation type="submission" date="2017-12" db="EMBL/GenBank/DDBJ databases">
        <title>Pharmacopeia of the Arctic Ocean.</title>
        <authorList>
            <person name="Collins E."/>
            <person name="Ducluzeau A.-L."/>
        </authorList>
    </citation>
    <scope>NUCLEOTIDE SEQUENCE [LARGE SCALE GENOMIC DNA]</scope>
    <source>
        <strain evidence="1 4">DSM 23325</strain>
    </source>
</reference>
<evidence type="ECO:0000313" key="3">
    <source>
        <dbReference type="Proteomes" id="UP000199113"/>
    </source>
</evidence>
<evidence type="ECO:0000313" key="1">
    <source>
        <dbReference type="EMBL" id="PKH37848.1"/>
    </source>
</evidence>
<protein>
    <recommendedName>
        <fullName evidence="5">NAD(+)--protein-arginine ADP-ribosyltransferase</fullName>
    </recommendedName>
</protein>
<sequence length="161" mass="17800">MTRTSDLETLLSTLEQLPPHEGVVFRGCEERSHERWPGRAHVTEALVSASRDPRVATDNFSTEAVYAILSRKGRGIEQFSAARHEHEVVFLPGTVLTLVTRVRFKDLGVTVVEEFDPDAEGEREAVDFAALQEEIGRALAEAELRDPVPPSHPGKFVGDIA</sequence>
<dbReference type="EMBL" id="PJBV01000035">
    <property type="protein sequence ID" value="PKH37848.1"/>
    <property type="molecule type" value="Genomic_DNA"/>
</dbReference>
<dbReference type="SUPFAM" id="SSF56399">
    <property type="entry name" value="ADP-ribosylation"/>
    <property type="match status" value="1"/>
</dbReference>
<evidence type="ECO:0000313" key="2">
    <source>
        <dbReference type="EMBL" id="SFA86573.1"/>
    </source>
</evidence>
<evidence type="ECO:0000313" key="4">
    <source>
        <dbReference type="Proteomes" id="UP000233565"/>
    </source>
</evidence>
<name>A0A1I0WF31_9ACTN</name>
<dbReference type="EMBL" id="FOKC01000001">
    <property type="protein sequence ID" value="SFA86573.1"/>
    <property type="molecule type" value="Genomic_DNA"/>
</dbReference>
<dbReference type="Proteomes" id="UP000199113">
    <property type="component" value="Unassembled WGS sequence"/>
</dbReference>